<dbReference type="PANTHER" id="PTHR43433:SF5">
    <property type="entry name" value="AB HYDROLASE-1 DOMAIN-CONTAINING PROTEIN"/>
    <property type="match status" value="1"/>
</dbReference>
<dbReference type="GO" id="GO:0046503">
    <property type="term" value="P:glycerolipid catabolic process"/>
    <property type="evidence" value="ECO:0007669"/>
    <property type="project" value="TreeGrafter"/>
</dbReference>
<dbReference type="AlphaFoldDB" id="A0A6J4RJC3"/>
<proteinExistence type="predicted"/>
<dbReference type="Pfam" id="PF00561">
    <property type="entry name" value="Abhydrolase_1"/>
    <property type="match status" value="1"/>
</dbReference>
<dbReference type="SUPFAM" id="SSF53474">
    <property type="entry name" value="alpha/beta-Hydrolases"/>
    <property type="match status" value="1"/>
</dbReference>
<sequence>MCICGDVELCYETFGDPADPAILLVMGLGTQMLWWREEFCTALAARGFFVVRYDNRDVGRSSRLNHAGLPSAWQLLRRDVGAAAYTLTDMAGDGMALLDHLGIERAHVVGASMGGMIAQTMAAEHRARVLSLVSIMSNTGSRRTGQPALRLYRRLISKLPTERQAYIEHQIRSFKQIRSPGFEYDEEEHRRLAGLAFDRMLEPAAATRQLAAIVASGDRTRQLRTITAPTLVIHGTADKLVAPSGGKATARAIPGAQLMLIEGMGHDMPRGVWPRVINGIVENAARAQQRETDEAQLA</sequence>
<dbReference type="InterPro" id="IPR050471">
    <property type="entry name" value="AB_hydrolase"/>
</dbReference>
<evidence type="ECO:0000313" key="2">
    <source>
        <dbReference type="EMBL" id="CAA9474111.1"/>
    </source>
</evidence>
<reference evidence="2" key="1">
    <citation type="submission" date="2020-02" db="EMBL/GenBank/DDBJ databases">
        <authorList>
            <person name="Meier V. D."/>
        </authorList>
    </citation>
    <scope>NUCLEOTIDE SEQUENCE</scope>
    <source>
        <strain evidence="2">AVDCRST_MAG65</strain>
    </source>
</reference>
<dbReference type="EMBL" id="CADCVL010000163">
    <property type="protein sequence ID" value="CAA9474111.1"/>
    <property type="molecule type" value="Genomic_DNA"/>
</dbReference>
<feature type="domain" description="AB hydrolase-1" evidence="1">
    <location>
        <begin position="20"/>
        <end position="267"/>
    </location>
</feature>
<dbReference type="GO" id="GO:0004806">
    <property type="term" value="F:triacylglycerol lipase activity"/>
    <property type="evidence" value="ECO:0007669"/>
    <property type="project" value="TreeGrafter"/>
</dbReference>
<name>A0A6J4RJC3_9ACTN</name>
<gene>
    <name evidence="2" type="ORF">AVDCRST_MAG65-985</name>
</gene>
<protein>
    <submittedName>
        <fullName evidence="2">Hydrolase, alpha/beta fold family</fullName>
    </submittedName>
</protein>
<keyword evidence="2" id="KW-0378">Hydrolase</keyword>
<evidence type="ECO:0000259" key="1">
    <source>
        <dbReference type="Pfam" id="PF00561"/>
    </source>
</evidence>
<dbReference type="Gene3D" id="3.40.50.1820">
    <property type="entry name" value="alpha/beta hydrolase"/>
    <property type="match status" value="1"/>
</dbReference>
<dbReference type="PANTHER" id="PTHR43433">
    <property type="entry name" value="HYDROLASE, ALPHA/BETA FOLD FAMILY PROTEIN"/>
    <property type="match status" value="1"/>
</dbReference>
<dbReference type="InterPro" id="IPR000073">
    <property type="entry name" value="AB_hydrolase_1"/>
</dbReference>
<organism evidence="2">
    <name type="scientific">uncultured Solirubrobacteraceae bacterium</name>
    <dbReference type="NCBI Taxonomy" id="1162706"/>
    <lineage>
        <taxon>Bacteria</taxon>
        <taxon>Bacillati</taxon>
        <taxon>Actinomycetota</taxon>
        <taxon>Thermoleophilia</taxon>
        <taxon>Solirubrobacterales</taxon>
        <taxon>Solirubrobacteraceae</taxon>
        <taxon>environmental samples</taxon>
    </lineage>
</organism>
<dbReference type="InterPro" id="IPR029058">
    <property type="entry name" value="AB_hydrolase_fold"/>
</dbReference>
<accession>A0A6J4RJC3</accession>